<protein>
    <submittedName>
        <fullName evidence="7">Sporulation membrane protein YtaF</fullName>
    </submittedName>
</protein>
<reference evidence="7 8" key="1">
    <citation type="submission" date="2019-11" db="EMBL/GenBank/DDBJ databases">
        <title>Draft genome sequences of five Paenibacillus species of dairy origin.</title>
        <authorList>
            <person name="Olajide A.M."/>
            <person name="Chen S."/>
            <person name="Lapointe G."/>
        </authorList>
    </citation>
    <scope>NUCLEOTIDE SEQUENCE [LARGE SCALE GENOMIC DNA]</scope>
    <source>
        <strain evidence="7 8">2CS3</strain>
    </source>
</reference>
<gene>
    <name evidence="7" type="primary">ytaF</name>
    <name evidence="7" type="ORF">GNP93_23700</name>
</gene>
<feature type="transmembrane region" description="Helical" evidence="6">
    <location>
        <begin position="34"/>
        <end position="58"/>
    </location>
</feature>
<keyword evidence="4 6" id="KW-0472">Membrane</keyword>
<dbReference type="InterPro" id="IPR014205">
    <property type="entry name" value="Spore_YtaF"/>
</dbReference>
<feature type="transmembrane region" description="Helical" evidence="6">
    <location>
        <begin position="161"/>
        <end position="182"/>
    </location>
</feature>
<evidence type="ECO:0000256" key="5">
    <source>
        <dbReference type="SAM" id="MobiDB-lite"/>
    </source>
</evidence>
<feature type="transmembrane region" description="Helical" evidence="6">
    <location>
        <begin position="6"/>
        <end position="27"/>
    </location>
</feature>
<sequence>MLPVFSLMLLALAVSLDGFGVGVTYGLRKIRIPFLSVAIICCVSGLIILLSMQIGVWMSGYVHPNVAKDIGAFILMGIGVWALYQLFMQKKDEDPGLDSNDGEESVSAAGRSEASEAPPVAVTAKEIVYIELKRFGLVIQILRKPSIADMDRSGNISAYEATLLGLALSLDAFGAGIGAALIGFTPWLTAAVITLSSGIFLGFGLRIGFRYAEMKWVRRLSVLPGFVLIVMGIMKLL</sequence>
<dbReference type="RefSeq" id="WP_141333865.1">
    <property type="nucleotide sequence ID" value="NZ_JBDLZV010000001.1"/>
</dbReference>
<evidence type="ECO:0000256" key="1">
    <source>
        <dbReference type="ARBA" id="ARBA00022475"/>
    </source>
</evidence>
<evidence type="ECO:0000256" key="3">
    <source>
        <dbReference type="ARBA" id="ARBA00022989"/>
    </source>
</evidence>
<keyword evidence="3 6" id="KW-1133">Transmembrane helix</keyword>
<keyword evidence="2 6" id="KW-0812">Transmembrane</keyword>
<evidence type="ECO:0000256" key="2">
    <source>
        <dbReference type="ARBA" id="ARBA00022692"/>
    </source>
</evidence>
<feature type="transmembrane region" description="Helical" evidence="6">
    <location>
        <begin position="70"/>
        <end position="87"/>
    </location>
</feature>
<name>A0A7X3CVC1_9BACL</name>
<dbReference type="PANTHER" id="PTHR35529:SF2">
    <property type="entry name" value="SPORULATION PROTEIN YTAF-RELATED"/>
    <property type="match status" value="1"/>
</dbReference>
<evidence type="ECO:0000313" key="7">
    <source>
        <dbReference type="EMBL" id="MUG73631.1"/>
    </source>
</evidence>
<organism evidence="7 8">
    <name type="scientific">Paenibacillus validus</name>
    <dbReference type="NCBI Taxonomy" id="44253"/>
    <lineage>
        <taxon>Bacteria</taxon>
        <taxon>Bacillati</taxon>
        <taxon>Bacillota</taxon>
        <taxon>Bacilli</taxon>
        <taxon>Bacillales</taxon>
        <taxon>Paenibacillaceae</taxon>
        <taxon>Paenibacillus</taxon>
    </lineage>
</organism>
<keyword evidence="8" id="KW-1185">Reference proteome</keyword>
<evidence type="ECO:0000256" key="6">
    <source>
        <dbReference type="SAM" id="Phobius"/>
    </source>
</evidence>
<dbReference type="InterPro" id="IPR003810">
    <property type="entry name" value="Mntp/YtaF"/>
</dbReference>
<dbReference type="Pfam" id="PF02659">
    <property type="entry name" value="Mntp"/>
    <property type="match status" value="2"/>
</dbReference>
<feature type="transmembrane region" description="Helical" evidence="6">
    <location>
        <begin position="216"/>
        <end position="234"/>
    </location>
</feature>
<evidence type="ECO:0000256" key="4">
    <source>
        <dbReference type="ARBA" id="ARBA00023136"/>
    </source>
</evidence>
<keyword evidence="1" id="KW-1003">Cell membrane</keyword>
<dbReference type="EMBL" id="WNZX01000029">
    <property type="protein sequence ID" value="MUG73631.1"/>
    <property type="molecule type" value="Genomic_DNA"/>
</dbReference>
<feature type="transmembrane region" description="Helical" evidence="6">
    <location>
        <begin position="188"/>
        <end position="209"/>
    </location>
</feature>
<dbReference type="PANTHER" id="PTHR35529">
    <property type="entry name" value="MANGANESE EFFLUX PUMP MNTP-RELATED"/>
    <property type="match status" value="1"/>
</dbReference>
<dbReference type="NCBIfam" id="TIGR02840">
    <property type="entry name" value="spore_YtaF"/>
    <property type="match status" value="1"/>
</dbReference>
<dbReference type="AlphaFoldDB" id="A0A7X3CVC1"/>
<evidence type="ECO:0000313" key="8">
    <source>
        <dbReference type="Proteomes" id="UP000450917"/>
    </source>
</evidence>
<dbReference type="Proteomes" id="UP000450917">
    <property type="component" value="Unassembled WGS sequence"/>
</dbReference>
<feature type="region of interest" description="Disordered" evidence="5">
    <location>
        <begin position="94"/>
        <end position="113"/>
    </location>
</feature>
<comment type="caution">
    <text evidence="7">The sequence shown here is derived from an EMBL/GenBank/DDBJ whole genome shotgun (WGS) entry which is preliminary data.</text>
</comment>
<proteinExistence type="predicted"/>
<accession>A0A7X3CVC1</accession>